<proteinExistence type="predicted"/>
<gene>
    <name evidence="2" type="ORF">B2M20_12985</name>
</gene>
<name>A0A1V4HVU5_NITVU</name>
<comment type="caution">
    <text evidence="2">The sequence shown here is derived from an EMBL/GenBank/DDBJ whole genome shotgun (WGS) entry which is preliminary data.</text>
</comment>
<keyword evidence="3" id="KW-1185">Reference proteome</keyword>
<dbReference type="STRING" id="29421.B2M20_12985"/>
<evidence type="ECO:0000256" key="1">
    <source>
        <dbReference type="SAM" id="MobiDB-lite"/>
    </source>
</evidence>
<dbReference type="RefSeq" id="WP_079447465.1">
    <property type="nucleotide sequence ID" value="NZ_MWPQ01000049.1"/>
</dbReference>
<organism evidence="2 3">
    <name type="scientific">Nitrobacter vulgaris</name>
    <dbReference type="NCBI Taxonomy" id="29421"/>
    <lineage>
        <taxon>Bacteria</taxon>
        <taxon>Pseudomonadati</taxon>
        <taxon>Pseudomonadota</taxon>
        <taxon>Alphaproteobacteria</taxon>
        <taxon>Hyphomicrobiales</taxon>
        <taxon>Nitrobacteraceae</taxon>
        <taxon>Nitrobacter</taxon>
    </lineage>
</organism>
<dbReference type="Proteomes" id="UP000189940">
    <property type="component" value="Unassembled WGS sequence"/>
</dbReference>
<feature type="compositionally biased region" description="Polar residues" evidence="1">
    <location>
        <begin position="15"/>
        <end position="25"/>
    </location>
</feature>
<reference evidence="2 3" key="1">
    <citation type="submission" date="2017-02" db="EMBL/GenBank/DDBJ databases">
        <title>Genome sequence of the nitrite-oxidizing bacterium Nitrobacter vulgaris strain Ab1.</title>
        <authorList>
            <person name="Mellbye B.L."/>
            <person name="Davis E.W."/>
            <person name="Spieck E."/>
            <person name="Chang J.H."/>
            <person name="Bottomley P.J."/>
            <person name="Sayavedra-Soto L.A."/>
        </authorList>
    </citation>
    <scope>NUCLEOTIDE SEQUENCE [LARGE SCALE GENOMIC DNA]</scope>
    <source>
        <strain evidence="2 3">Ab1</strain>
    </source>
</reference>
<evidence type="ECO:0000313" key="2">
    <source>
        <dbReference type="EMBL" id="OPH82097.1"/>
    </source>
</evidence>
<dbReference type="EMBL" id="MWPQ01000049">
    <property type="protein sequence ID" value="OPH82097.1"/>
    <property type="molecule type" value="Genomic_DNA"/>
</dbReference>
<accession>A0A1V4HVU5</accession>
<feature type="region of interest" description="Disordered" evidence="1">
    <location>
        <begin position="1"/>
        <end position="40"/>
    </location>
</feature>
<evidence type="ECO:0000313" key="3">
    <source>
        <dbReference type="Proteomes" id="UP000189940"/>
    </source>
</evidence>
<dbReference type="OrthoDB" id="8256497at2"/>
<sequence>MASARQIAANRKNAQRSTGPISQAGKTRAAKNALQHGLARTGSPFRQEIEGFARLLSKDTNQDDPTFASVEAAYAQLTLLQVRKVKATIFNRFFKSDRTLDDSIRLNEELRKIERYEKRAFSRRKRAVQNL</sequence>
<protein>
    <submittedName>
        <fullName evidence="2">Uncharacterized protein</fullName>
    </submittedName>
</protein>
<dbReference type="AlphaFoldDB" id="A0A1V4HVU5"/>